<name>A0A4R7ZTU1_9FIRM</name>
<dbReference type="OrthoDB" id="5911at2"/>
<keyword evidence="2" id="KW-1185">Reference proteome</keyword>
<organism evidence="1 2">
    <name type="scientific">Breznakia blatticola</name>
    <dbReference type="NCBI Taxonomy" id="1754012"/>
    <lineage>
        <taxon>Bacteria</taxon>
        <taxon>Bacillati</taxon>
        <taxon>Bacillota</taxon>
        <taxon>Erysipelotrichia</taxon>
        <taxon>Erysipelotrichales</taxon>
        <taxon>Erysipelotrichaceae</taxon>
        <taxon>Breznakia</taxon>
    </lineage>
</organism>
<dbReference type="EMBL" id="SODD01000013">
    <property type="protein sequence ID" value="TDW20351.1"/>
    <property type="molecule type" value="Genomic_DNA"/>
</dbReference>
<sequence>MNYERIMLDLITPIVDNKESLSVKVLPTLEDDEVLLNVYASSEDVARLIGRRGIMASSLRQMMSIASRTENKMITIKFESY</sequence>
<reference evidence="1 2" key="1">
    <citation type="submission" date="2019-03" db="EMBL/GenBank/DDBJ databases">
        <title>Genomic Encyclopedia of Type Strains, Phase IV (KMG-IV): sequencing the most valuable type-strain genomes for metagenomic binning, comparative biology and taxonomic classification.</title>
        <authorList>
            <person name="Goeker M."/>
        </authorList>
    </citation>
    <scope>NUCLEOTIDE SEQUENCE [LARGE SCALE GENOMIC DNA]</scope>
    <source>
        <strain evidence="1 2">DSM 28867</strain>
    </source>
</reference>
<dbReference type="RefSeq" id="WP_134169216.1">
    <property type="nucleotide sequence ID" value="NZ_SODD01000013.1"/>
</dbReference>
<gene>
    <name evidence="1" type="ORF">EDD63_11332</name>
</gene>
<dbReference type="Proteomes" id="UP000294743">
    <property type="component" value="Unassembled WGS sequence"/>
</dbReference>
<evidence type="ECO:0000313" key="2">
    <source>
        <dbReference type="Proteomes" id="UP000294743"/>
    </source>
</evidence>
<evidence type="ECO:0008006" key="3">
    <source>
        <dbReference type="Google" id="ProtNLM"/>
    </source>
</evidence>
<dbReference type="Pfam" id="PF13083">
    <property type="entry name" value="KH_KhpA-B"/>
    <property type="match status" value="1"/>
</dbReference>
<comment type="caution">
    <text evidence="1">The sequence shown here is derived from an EMBL/GenBank/DDBJ whole genome shotgun (WGS) entry which is preliminary data.</text>
</comment>
<accession>A0A4R7ZTU1</accession>
<evidence type="ECO:0000313" key="1">
    <source>
        <dbReference type="EMBL" id="TDW20351.1"/>
    </source>
</evidence>
<dbReference type="AlphaFoldDB" id="A0A4R7ZTU1"/>
<proteinExistence type="predicted"/>
<protein>
    <recommendedName>
        <fullName evidence="3">KH domain-containing protein</fullName>
    </recommendedName>
</protein>